<dbReference type="PANTHER" id="PTHR11070:SF3">
    <property type="entry name" value="DNA 3'-5' HELICASE"/>
    <property type="match status" value="1"/>
</dbReference>
<dbReference type="OrthoDB" id="9810135at2"/>
<dbReference type="InterPro" id="IPR013986">
    <property type="entry name" value="DExx_box_DNA_helicase_dom_sf"/>
</dbReference>
<dbReference type="PANTHER" id="PTHR11070">
    <property type="entry name" value="UVRD / RECB / PCRA DNA HELICASE FAMILY MEMBER"/>
    <property type="match status" value="1"/>
</dbReference>
<evidence type="ECO:0000256" key="2">
    <source>
        <dbReference type="ARBA" id="ARBA00022741"/>
    </source>
</evidence>
<reference evidence="13 14" key="1">
    <citation type="submission" date="2018-06" db="EMBL/GenBank/DDBJ databases">
        <title>Genomic Encyclopedia of Type Strains, Phase IV (KMG-IV): sequencing the most valuable type-strain genomes for metagenomic binning, comparative biology and taxonomic classification.</title>
        <authorList>
            <person name="Goeker M."/>
        </authorList>
    </citation>
    <scope>NUCLEOTIDE SEQUENCE [LARGE SCALE GENOMIC DNA]</scope>
    <source>
        <strain evidence="13 14">DSM 25532</strain>
    </source>
</reference>
<keyword evidence="4 10" id="KW-0347">Helicase</keyword>
<sequence length="672" mass="76373">MSRDYTLHTAPTAAHRINYRAELNDQQFAAVTSPPGQALVIAGAGSGKTRTLTYRVAYLLDNGIPPENILLLTFTNKAAREMLERVQGLVPVETNRLWGGTFHSIGNRLLRKHADRLGLKQGFSIMDREDQKDLMDTVVSNGNIDTTTYRFPKPEVLGEIFSLADNTGKSVREILSTRYPYFEPVVDGILKVRELYTEKKLETNNVDFDDLLTMAVRLMKENPDLLERYRRTFQFILVDEYQDTNLLQCELIDLLSGEQGNLMVVGDDAQSIYSWRGANVKNILEFPKRYPKARVHKIEVNYRSVPEVLTLANRTIEGNKDQFRKALQPSREGKGTLPALVPLDNGSAQAAFVAQRILELRDEGIELDEIAIIYRAHFHSLEIQMELTNRGIPFQITSGLRFFEQAHVKDVAAFMKFAANRLDEVSFMRMVRLVPGIGSSSAGKMWEHWVKNGSALGTLTHEEFSKALLGIKVPKKATKTWEQTAYTLSELVDAEGKLVPPPAMIRSIMEGVYEDYMRAKFKNSDQRKQDLEQLSNYSVRFTDVQEFLSQLALVSGVDTDERPAASPDTEAVTLTTAHQAKGLEWHTVFAVWLAEGMFPNNRVIEEGGEEGLEEERRLFYVTVTRAKDELYLTYPVINYQARDGEVLQRPSRFLQELPQNLMEKWNVRSMFA</sequence>
<evidence type="ECO:0000256" key="3">
    <source>
        <dbReference type="ARBA" id="ARBA00022801"/>
    </source>
</evidence>
<evidence type="ECO:0000259" key="12">
    <source>
        <dbReference type="PROSITE" id="PS51217"/>
    </source>
</evidence>
<name>A0A366HS93_9BACT</name>
<keyword evidence="5 10" id="KW-0067">ATP-binding</keyword>
<dbReference type="Proteomes" id="UP000253426">
    <property type="component" value="Unassembled WGS sequence"/>
</dbReference>
<dbReference type="Gene3D" id="1.10.10.160">
    <property type="match status" value="1"/>
</dbReference>
<dbReference type="Pfam" id="PF13361">
    <property type="entry name" value="UvrD_C"/>
    <property type="match status" value="1"/>
</dbReference>
<evidence type="ECO:0000256" key="5">
    <source>
        <dbReference type="ARBA" id="ARBA00022840"/>
    </source>
</evidence>
<dbReference type="EMBL" id="QNRR01000002">
    <property type="protein sequence ID" value="RBP45763.1"/>
    <property type="molecule type" value="Genomic_DNA"/>
</dbReference>
<keyword evidence="14" id="KW-1185">Reference proteome</keyword>
<protein>
    <recommendedName>
        <fullName evidence="8">DNA 3'-5' helicase</fullName>
        <ecNumber evidence="8">5.6.2.4</ecNumber>
    </recommendedName>
</protein>
<feature type="binding site" evidence="10">
    <location>
        <begin position="42"/>
        <end position="49"/>
    </location>
    <ligand>
        <name>ATP</name>
        <dbReference type="ChEBI" id="CHEBI:30616"/>
    </ligand>
</feature>
<dbReference type="GO" id="GO:0003677">
    <property type="term" value="F:DNA binding"/>
    <property type="evidence" value="ECO:0007669"/>
    <property type="project" value="InterPro"/>
</dbReference>
<evidence type="ECO:0000313" key="13">
    <source>
        <dbReference type="EMBL" id="RBP45763.1"/>
    </source>
</evidence>
<comment type="catalytic activity">
    <reaction evidence="7">
        <text>Couples ATP hydrolysis with the unwinding of duplex DNA by translocating in the 3'-5' direction.</text>
        <dbReference type="EC" id="5.6.2.4"/>
    </reaction>
</comment>
<dbReference type="GO" id="GO:0000725">
    <property type="term" value="P:recombinational repair"/>
    <property type="evidence" value="ECO:0007669"/>
    <property type="project" value="TreeGrafter"/>
</dbReference>
<dbReference type="InterPro" id="IPR014016">
    <property type="entry name" value="UvrD-like_ATP-bd"/>
</dbReference>
<evidence type="ECO:0000256" key="9">
    <source>
        <dbReference type="ARBA" id="ARBA00048988"/>
    </source>
</evidence>
<dbReference type="EC" id="5.6.2.4" evidence="8"/>
<accession>A0A366HS93</accession>
<evidence type="ECO:0000256" key="7">
    <source>
        <dbReference type="ARBA" id="ARBA00034617"/>
    </source>
</evidence>
<dbReference type="GO" id="GO:0043138">
    <property type="term" value="F:3'-5' DNA helicase activity"/>
    <property type="evidence" value="ECO:0007669"/>
    <property type="project" value="UniProtKB-EC"/>
</dbReference>
<dbReference type="GO" id="GO:0005524">
    <property type="term" value="F:ATP binding"/>
    <property type="evidence" value="ECO:0007669"/>
    <property type="project" value="UniProtKB-UniRule"/>
</dbReference>
<evidence type="ECO:0000256" key="10">
    <source>
        <dbReference type="PROSITE-ProRule" id="PRU00560"/>
    </source>
</evidence>
<dbReference type="InterPro" id="IPR014017">
    <property type="entry name" value="DNA_helicase_UvrD-like_C"/>
</dbReference>
<evidence type="ECO:0000259" key="11">
    <source>
        <dbReference type="PROSITE" id="PS51198"/>
    </source>
</evidence>
<keyword evidence="3 10" id="KW-0378">Hydrolase</keyword>
<dbReference type="InterPro" id="IPR000212">
    <property type="entry name" value="DNA_helicase_UvrD/REP"/>
</dbReference>
<evidence type="ECO:0000256" key="6">
    <source>
        <dbReference type="ARBA" id="ARBA00023235"/>
    </source>
</evidence>
<organism evidence="13 14">
    <name type="scientific">Roseimicrobium gellanilyticum</name>
    <dbReference type="NCBI Taxonomy" id="748857"/>
    <lineage>
        <taxon>Bacteria</taxon>
        <taxon>Pseudomonadati</taxon>
        <taxon>Verrucomicrobiota</taxon>
        <taxon>Verrucomicrobiia</taxon>
        <taxon>Verrucomicrobiales</taxon>
        <taxon>Verrucomicrobiaceae</taxon>
        <taxon>Roseimicrobium</taxon>
    </lineage>
</organism>
<dbReference type="Gene3D" id="1.10.486.10">
    <property type="entry name" value="PCRA, domain 4"/>
    <property type="match status" value="1"/>
</dbReference>
<evidence type="ECO:0000256" key="8">
    <source>
        <dbReference type="ARBA" id="ARBA00034808"/>
    </source>
</evidence>
<dbReference type="AlphaFoldDB" id="A0A366HS93"/>
<keyword evidence="2 10" id="KW-0547">Nucleotide-binding</keyword>
<feature type="domain" description="UvrD-like helicase C-terminal" evidence="12">
    <location>
        <begin position="306"/>
        <end position="582"/>
    </location>
</feature>
<dbReference type="PROSITE" id="PS51217">
    <property type="entry name" value="UVRD_HELICASE_CTER"/>
    <property type="match status" value="1"/>
</dbReference>
<dbReference type="InterPro" id="IPR027417">
    <property type="entry name" value="P-loop_NTPase"/>
</dbReference>
<comment type="similarity">
    <text evidence="1">Belongs to the helicase family. UvrD subfamily.</text>
</comment>
<evidence type="ECO:0000256" key="1">
    <source>
        <dbReference type="ARBA" id="ARBA00009922"/>
    </source>
</evidence>
<evidence type="ECO:0000313" key="14">
    <source>
        <dbReference type="Proteomes" id="UP000253426"/>
    </source>
</evidence>
<dbReference type="RefSeq" id="WP_113957335.1">
    <property type="nucleotide sequence ID" value="NZ_QNRR01000002.1"/>
</dbReference>
<dbReference type="CDD" id="cd17932">
    <property type="entry name" value="DEXQc_UvrD"/>
    <property type="match status" value="1"/>
</dbReference>
<evidence type="ECO:0000256" key="4">
    <source>
        <dbReference type="ARBA" id="ARBA00022806"/>
    </source>
</evidence>
<gene>
    <name evidence="13" type="ORF">DES53_102145</name>
</gene>
<comment type="caution">
    <text evidence="13">The sequence shown here is derived from an EMBL/GenBank/DDBJ whole genome shotgun (WGS) entry which is preliminary data.</text>
</comment>
<dbReference type="Gene3D" id="3.40.50.300">
    <property type="entry name" value="P-loop containing nucleotide triphosphate hydrolases"/>
    <property type="match status" value="2"/>
</dbReference>
<comment type="catalytic activity">
    <reaction evidence="9">
        <text>ATP + H2O = ADP + phosphate + H(+)</text>
        <dbReference type="Rhea" id="RHEA:13065"/>
        <dbReference type="ChEBI" id="CHEBI:15377"/>
        <dbReference type="ChEBI" id="CHEBI:15378"/>
        <dbReference type="ChEBI" id="CHEBI:30616"/>
        <dbReference type="ChEBI" id="CHEBI:43474"/>
        <dbReference type="ChEBI" id="CHEBI:456216"/>
        <dbReference type="EC" id="5.6.2.4"/>
    </reaction>
</comment>
<dbReference type="GO" id="GO:0005829">
    <property type="term" value="C:cytosol"/>
    <property type="evidence" value="ECO:0007669"/>
    <property type="project" value="TreeGrafter"/>
</dbReference>
<dbReference type="SUPFAM" id="SSF52540">
    <property type="entry name" value="P-loop containing nucleoside triphosphate hydrolases"/>
    <property type="match status" value="1"/>
</dbReference>
<dbReference type="Pfam" id="PF00580">
    <property type="entry name" value="UvrD-helicase"/>
    <property type="match status" value="1"/>
</dbReference>
<feature type="domain" description="UvrD-like helicase ATP-binding" evidence="11">
    <location>
        <begin position="21"/>
        <end position="305"/>
    </location>
</feature>
<proteinExistence type="inferred from homology"/>
<dbReference type="GO" id="GO:0016887">
    <property type="term" value="F:ATP hydrolysis activity"/>
    <property type="evidence" value="ECO:0007669"/>
    <property type="project" value="RHEA"/>
</dbReference>
<keyword evidence="6" id="KW-0413">Isomerase</keyword>
<dbReference type="PROSITE" id="PS51198">
    <property type="entry name" value="UVRD_HELICASE_ATP_BIND"/>
    <property type="match status" value="1"/>
</dbReference>